<accession>A0AAN9L517</accession>
<sequence length="248" mass="27547">MPSPCNGATHRPQSEIQVASYKTGPPPGKINLISCEPMAHVSDIKLIRTDTTLDLSQKAEKGMLSTLSCLFLYSLHLLFCFAAQVSWDLKDRCNLGAIVDYMKHTTTRKYKKTAKAKANIMNRAIPNPAHRILLMFPNFIHAKVQVSWFLDERAMREAGFTEQRTPLGLDSGGITALYEAGFTEQRTPLGLDSGGITGWPALPTHTKPGLPYSMNHHFLSLNDIEKTAKWRKSGKGGVRATIEELLPR</sequence>
<name>A0AAN9L517_CANGL</name>
<reference evidence="1 2" key="1">
    <citation type="submission" date="2024-01" db="EMBL/GenBank/DDBJ databases">
        <title>The genomes of 5 underutilized Papilionoideae crops provide insights into root nodulation and disease resistanc.</title>
        <authorList>
            <person name="Jiang F."/>
        </authorList>
    </citation>
    <scope>NUCLEOTIDE SEQUENCE [LARGE SCALE GENOMIC DNA]</scope>
    <source>
        <strain evidence="1">LVBAO_FW01</strain>
        <tissue evidence="1">Leaves</tissue>
    </source>
</reference>
<evidence type="ECO:0000313" key="2">
    <source>
        <dbReference type="Proteomes" id="UP001367508"/>
    </source>
</evidence>
<dbReference type="AntiFam" id="ANF00038">
    <property type="entry name" value="Overlaps SRP RNA, same strand"/>
</dbReference>
<gene>
    <name evidence="1" type="ORF">VNO77_23780</name>
</gene>
<organism evidence="1 2">
    <name type="scientific">Canavalia gladiata</name>
    <name type="common">Sword bean</name>
    <name type="synonym">Dolichos gladiatus</name>
    <dbReference type="NCBI Taxonomy" id="3824"/>
    <lineage>
        <taxon>Eukaryota</taxon>
        <taxon>Viridiplantae</taxon>
        <taxon>Streptophyta</taxon>
        <taxon>Embryophyta</taxon>
        <taxon>Tracheophyta</taxon>
        <taxon>Spermatophyta</taxon>
        <taxon>Magnoliopsida</taxon>
        <taxon>eudicotyledons</taxon>
        <taxon>Gunneridae</taxon>
        <taxon>Pentapetalae</taxon>
        <taxon>rosids</taxon>
        <taxon>fabids</taxon>
        <taxon>Fabales</taxon>
        <taxon>Fabaceae</taxon>
        <taxon>Papilionoideae</taxon>
        <taxon>50 kb inversion clade</taxon>
        <taxon>NPAAA clade</taxon>
        <taxon>indigoferoid/millettioid clade</taxon>
        <taxon>Phaseoleae</taxon>
        <taxon>Canavalia</taxon>
    </lineage>
</organism>
<dbReference type="AlphaFoldDB" id="A0AAN9L517"/>
<protein>
    <submittedName>
        <fullName evidence="1">Uncharacterized protein</fullName>
    </submittedName>
</protein>
<proteinExistence type="predicted"/>
<dbReference type="Proteomes" id="UP001367508">
    <property type="component" value="Unassembled WGS sequence"/>
</dbReference>
<keyword evidence="2" id="KW-1185">Reference proteome</keyword>
<dbReference type="EMBL" id="JAYMYQ010000005">
    <property type="protein sequence ID" value="KAK7329610.1"/>
    <property type="molecule type" value="Genomic_DNA"/>
</dbReference>
<dbReference type="GO" id="GO:0005773">
    <property type="term" value="C:vacuole"/>
    <property type="evidence" value="ECO:0007669"/>
    <property type="project" value="TreeGrafter"/>
</dbReference>
<evidence type="ECO:0000313" key="1">
    <source>
        <dbReference type="EMBL" id="KAK7329610.1"/>
    </source>
</evidence>
<comment type="caution">
    <text evidence="1">The sequence shown here is derived from an EMBL/GenBank/DDBJ whole genome shotgun (WGS) entry which is preliminary data.</text>
</comment>
<dbReference type="PANTHER" id="PTHR34892:SF1">
    <property type="entry name" value="VACUOLAR ATP SYNTHASE CATALYTIC SUBUNIT-RELATED _ V-ATPASE-RELATED _ VACUOLAR PROTON PUMP-RELATED"/>
    <property type="match status" value="1"/>
</dbReference>
<dbReference type="PANTHER" id="PTHR34892">
    <property type="entry name" value="VACUOLAR ATP SYNTHASE CATALYTIC SUBUNIT-RELATED / V-ATPASE-RELATED / VACUOLAR PROTON PUMP-LIKE PROTEIN"/>
    <property type="match status" value="1"/>
</dbReference>